<accession>A0A967ECQ5</accession>
<proteinExistence type="predicted"/>
<organism evidence="1 2">
    <name type="scientific">Pelagihabitans pacificus</name>
    <dbReference type="NCBI Taxonomy" id="2696054"/>
    <lineage>
        <taxon>Bacteria</taxon>
        <taxon>Pseudomonadati</taxon>
        <taxon>Bacteroidota</taxon>
        <taxon>Flavobacteriia</taxon>
        <taxon>Flavobacteriales</taxon>
        <taxon>Flavobacteriaceae</taxon>
        <taxon>Pelagihabitans</taxon>
    </lineage>
</organism>
<dbReference type="Proteomes" id="UP000707206">
    <property type="component" value="Unassembled WGS sequence"/>
</dbReference>
<name>A0A967ECQ5_9FLAO</name>
<comment type="caution">
    <text evidence="1">The sequence shown here is derived from an EMBL/GenBank/DDBJ whole genome shotgun (WGS) entry which is preliminary data.</text>
</comment>
<evidence type="ECO:0000313" key="1">
    <source>
        <dbReference type="EMBL" id="NHF58533.1"/>
    </source>
</evidence>
<keyword evidence="2" id="KW-1185">Reference proteome</keyword>
<dbReference type="AlphaFoldDB" id="A0A967ECQ5"/>
<reference evidence="1" key="2">
    <citation type="submission" date="2020-03" db="EMBL/GenBank/DDBJ databases">
        <title>Flavobacteriaceae bacterium strain TP-CH-4, a member of the family Flavobacteriaceae isolated from a deep-sea seamount.</title>
        <authorList>
            <person name="Zhang D.-C."/>
        </authorList>
    </citation>
    <scope>NUCLEOTIDE SEQUENCE</scope>
    <source>
        <strain evidence="1">TP-CH-4</strain>
    </source>
</reference>
<reference evidence="1" key="1">
    <citation type="submission" date="2019-07" db="EMBL/GenBank/DDBJ databases">
        <authorList>
            <person name="De-Chao Zhang Q."/>
        </authorList>
    </citation>
    <scope>NUCLEOTIDE SEQUENCE</scope>
    <source>
        <strain evidence="1">TP-CH-4</strain>
    </source>
</reference>
<dbReference type="RefSeq" id="WP_166204755.1">
    <property type="nucleotide sequence ID" value="NZ_VIKU02000001.1"/>
</dbReference>
<protein>
    <submittedName>
        <fullName evidence="1">Uncharacterized protein</fullName>
    </submittedName>
</protein>
<evidence type="ECO:0000313" key="2">
    <source>
        <dbReference type="Proteomes" id="UP000707206"/>
    </source>
</evidence>
<sequence length="46" mass="5245">MRGSFSVFDLMGDFNREALCTKGNFSIPGLRIVEYRRDAIEIHGKP</sequence>
<dbReference type="EMBL" id="VIKU02000001">
    <property type="protein sequence ID" value="NHF58533.1"/>
    <property type="molecule type" value="Genomic_DNA"/>
</dbReference>
<gene>
    <name evidence="1" type="ORF">FK220_004235</name>
</gene>